<gene>
    <name evidence="9" type="ORF">ELS83_13080</name>
</gene>
<keyword evidence="7" id="KW-0456">Lyase</keyword>
<comment type="caution">
    <text evidence="9">The sequence shown here is derived from an EMBL/GenBank/DDBJ whole genome shotgun (WGS) entry which is preliminary data.</text>
</comment>
<proteinExistence type="inferred from homology"/>
<keyword evidence="2 8" id="KW-0645">Protease</keyword>
<organism evidence="9 10">
    <name type="scientific">Marinifilum caeruleilacunae</name>
    <dbReference type="NCBI Taxonomy" id="2499076"/>
    <lineage>
        <taxon>Bacteria</taxon>
        <taxon>Pseudomonadati</taxon>
        <taxon>Bacteroidota</taxon>
        <taxon>Bacteroidia</taxon>
        <taxon>Marinilabiliales</taxon>
        <taxon>Marinifilaceae</taxon>
    </lineage>
</organism>
<accession>A0ABX1WX86</accession>
<dbReference type="InterPro" id="IPR036590">
    <property type="entry name" value="SRAP-like"/>
</dbReference>
<evidence type="ECO:0000313" key="10">
    <source>
        <dbReference type="Proteomes" id="UP000732105"/>
    </source>
</evidence>
<evidence type="ECO:0000256" key="8">
    <source>
        <dbReference type="RuleBase" id="RU364100"/>
    </source>
</evidence>
<dbReference type="PANTHER" id="PTHR13604:SF0">
    <property type="entry name" value="ABASIC SITE PROCESSING PROTEIN HMCES"/>
    <property type="match status" value="1"/>
</dbReference>
<dbReference type="EC" id="3.4.-.-" evidence="8"/>
<dbReference type="RefSeq" id="WP_171596025.1">
    <property type="nucleotide sequence ID" value="NZ_RZNH01000022.1"/>
</dbReference>
<evidence type="ECO:0000256" key="4">
    <source>
        <dbReference type="ARBA" id="ARBA00022801"/>
    </source>
</evidence>
<evidence type="ECO:0000256" key="5">
    <source>
        <dbReference type="ARBA" id="ARBA00023124"/>
    </source>
</evidence>
<dbReference type="Gene3D" id="3.90.1680.10">
    <property type="entry name" value="SOS response associated peptidase-like"/>
    <property type="match status" value="1"/>
</dbReference>
<keyword evidence="5" id="KW-0190">Covalent protein-DNA linkage</keyword>
<dbReference type="EMBL" id="RZNH01000022">
    <property type="protein sequence ID" value="NOU60750.1"/>
    <property type="molecule type" value="Genomic_DNA"/>
</dbReference>
<dbReference type="InterPro" id="IPR003738">
    <property type="entry name" value="SRAP"/>
</dbReference>
<evidence type="ECO:0000256" key="6">
    <source>
        <dbReference type="ARBA" id="ARBA00023125"/>
    </source>
</evidence>
<reference evidence="9 10" key="1">
    <citation type="submission" date="2018-12" db="EMBL/GenBank/DDBJ databases">
        <title>Marinifilum JC070 sp. nov., a marine bacterium isolated from Yongle Blue Hole in the South China Sea.</title>
        <authorList>
            <person name="Fu T."/>
        </authorList>
    </citation>
    <scope>NUCLEOTIDE SEQUENCE [LARGE SCALE GENOMIC DNA]</scope>
    <source>
        <strain evidence="9 10">JC070</strain>
    </source>
</reference>
<evidence type="ECO:0000256" key="2">
    <source>
        <dbReference type="ARBA" id="ARBA00022670"/>
    </source>
</evidence>
<sequence length="254" mass="29543">MCYDIQAKLEAQLKRARRLNHSEIIRELETELEPYITSWHHVSGFAHPNLLIYTGDEPNLPTMASWGLIPDWVKDEKQATELRRKTINARGESIFEKPSFRKSAQHHRCVISVDGFYEHHHKNGKTFPYFIQKENKEPMTLAGLWSNWINKQTGEILKTFTIVTVKANPFMAEIHNNPKLKESRMPLLLTDEKADEWLRSTHDVTDASRIKQLMTPSKDHLIAHTVRPLRGKNSVGNTVKASQEFHYDEFNTLF</sequence>
<evidence type="ECO:0000256" key="3">
    <source>
        <dbReference type="ARBA" id="ARBA00022763"/>
    </source>
</evidence>
<evidence type="ECO:0000313" key="9">
    <source>
        <dbReference type="EMBL" id="NOU60750.1"/>
    </source>
</evidence>
<dbReference type="Proteomes" id="UP000732105">
    <property type="component" value="Unassembled WGS sequence"/>
</dbReference>
<dbReference type="SUPFAM" id="SSF143081">
    <property type="entry name" value="BB1717-like"/>
    <property type="match status" value="1"/>
</dbReference>
<dbReference type="PANTHER" id="PTHR13604">
    <property type="entry name" value="DC12-RELATED"/>
    <property type="match status" value="1"/>
</dbReference>
<name>A0ABX1WX86_9BACT</name>
<keyword evidence="6" id="KW-0238">DNA-binding</keyword>
<evidence type="ECO:0000256" key="1">
    <source>
        <dbReference type="ARBA" id="ARBA00008136"/>
    </source>
</evidence>
<dbReference type="Pfam" id="PF02586">
    <property type="entry name" value="SRAP"/>
    <property type="match status" value="1"/>
</dbReference>
<keyword evidence="3" id="KW-0227">DNA damage</keyword>
<keyword evidence="4 8" id="KW-0378">Hydrolase</keyword>
<evidence type="ECO:0000256" key="7">
    <source>
        <dbReference type="ARBA" id="ARBA00023239"/>
    </source>
</evidence>
<keyword evidence="10" id="KW-1185">Reference proteome</keyword>
<protein>
    <recommendedName>
        <fullName evidence="8">Abasic site processing protein</fullName>
        <ecNumber evidence="8">3.4.-.-</ecNumber>
    </recommendedName>
</protein>
<comment type="similarity">
    <text evidence="1 8">Belongs to the SOS response-associated peptidase family.</text>
</comment>